<dbReference type="PROSITE" id="PS01124">
    <property type="entry name" value="HTH_ARAC_FAMILY_2"/>
    <property type="match status" value="1"/>
</dbReference>
<keyword evidence="1" id="KW-0805">Transcription regulation</keyword>
<evidence type="ECO:0000256" key="2">
    <source>
        <dbReference type="ARBA" id="ARBA00023125"/>
    </source>
</evidence>
<dbReference type="InterPro" id="IPR020449">
    <property type="entry name" value="Tscrpt_reg_AraC-type_HTH"/>
</dbReference>
<organism evidence="6 7">
    <name type="scientific">Acetobacter sacchari</name>
    <dbReference type="NCBI Taxonomy" id="2661687"/>
    <lineage>
        <taxon>Bacteria</taxon>
        <taxon>Pseudomonadati</taxon>
        <taxon>Pseudomonadota</taxon>
        <taxon>Alphaproteobacteria</taxon>
        <taxon>Acetobacterales</taxon>
        <taxon>Acetobacteraceae</taxon>
        <taxon>Acetobacter</taxon>
    </lineage>
</organism>
<keyword evidence="3" id="KW-0010">Activator</keyword>
<evidence type="ECO:0000256" key="4">
    <source>
        <dbReference type="ARBA" id="ARBA00023163"/>
    </source>
</evidence>
<dbReference type="PANTHER" id="PTHR46796:SF6">
    <property type="entry name" value="ARAC SUBFAMILY"/>
    <property type="match status" value="1"/>
</dbReference>
<evidence type="ECO:0000259" key="5">
    <source>
        <dbReference type="PROSITE" id="PS01124"/>
    </source>
</evidence>
<dbReference type="Proteomes" id="UP000664771">
    <property type="component" value="Unassembled WGS sequence"/>
</dbReference>
<keyword evidence="7" id="KW-1185">Reference proteome</keyword>
<dbReference type="PRINTS" id="PR00032">
    <property type="entry name" value="HTHARAC"/>
</dbReference>
<evidence type="ECO:0000256" key="3">
    <source>
        <dbReference type="ARBA" id="ARBA00023159"/>
    </source>
</evidence>
<gene>
    <name evidence="6" type="ORF">J2D73_03800</name>
</gene>
<dbReference type="PANTHER" id="PTHR46796">
    <property type="entry name" value="HTH-TYPE TRANSCRIPTIONAL ACTIVATOR RHAS-RELATED"/>
    <property type="match status" value="1"/>
</dbReference>
<sequence length="302" mass="33187">MNAKPFPYPKANWLLGHLPGELVAHAETGAGGLIAHLITHRTIETPVLVPAVAEPLLVWIATGAARVEERADDGGWRRIEVGPGDLFVVDSDEPYELRWQALGESFQALHVYLSVALVEAAALALYGQRQRPSLREPSGARDAWVSALLEVMHREMTRVGVPTTLLLEGVGQALAVCVLRTFTDSNVRIERRGALPSIQLRAVVQHMRDHLAEPFSLIVLSSIAGLSPFHFSRVFKRSAASSPRDYFIGLRVKEARRLLRETTMPVIEVGLAVGYESPSHFAQMFRRATGMTPTQFRGASSS</sequence>
<dbReference type="InterPro" id="IPR037923">
    <property type="entry name" value="HTH-like"/>
</dbReference>
<keyword evidence="4" id="KW-0804">Transcription</keyword>
<dbReference type="RefSeq" id="WP_207879504.1">
    <property type="nucleotide sequence ID" value="NZ_JAFVMF010000003.1"/>
</dbReference>
<comment type="caution">
    <text evidence="6">The sequence shown here is derived from an EMBL/GenBank/DDBJ whole genome shotgun (WGS) entry which is preliminary data.</text>
</comment>
<dbReference type="PROSITE" id="PS00041">
    <property type="entry name" value="HTH_ARAC_FAMILY_1"/>
    <property type="match status" value="1"/>
</dbReference>
<name>A0ABS3LSQ0_9PROT</name>
<dbReference type="EMBL" id="JAFVMF010000003">
    <property type="protein sequence ID" value="MBO1358923.1"/>
    <property type="molecule type" value="Genomic_DNA"/>
</dbReference>
<dbReference type="InterPro" id="IPR018062">
    <property type="entry name" value="HTH_AraC-typ_CS"/>
</dbReference>
<feature type="domain" description="HTH araC/xylS-type" evidence="5">
    <location>
        <begin position="201"/>
        <end position="299"/>
    </location>
</feature>
<dbReference type="InterPro" id="IPR018060">
    <property type="entry name" value="HTH_AraC"/>
</dbReference>
<evidence type="ECO:0000313" key="7">
    <source>
        <dbReference type="Proteomes" id="UP000664771"/>
    </source>
</evidence>
<dbReference type="SUPFAM" id="SSF51215">
    <property type="entry name" value="Regulatory protein AraC"/>
    <property type="match status" value="1"/>
</dbReference>
<reference evidence="6 7" key="1">
    <citation type="submission" date="2021-03" db="EMBL/GenBank/DDBJ databases">
        <title>The complete genome sequence of Acetobacter sacchari TBRC 11175.</title>
        <authorList>
            <person name="Charoenyingcharoen P."/>
            <person name="Yukphan P."/>
        </authorList>
    </citation>
    <scope>NUCLEOTIDE SEQUENCE [LARGE SCALE GENOMIC DNA]</scope>
    <source>
        <strain evidence="6 7">TBRC 11175</strain>
    </source>
</reference>
<accession>A0ABS3LSQ0</accession>
<dbReference type="Gene3D" id="1.10.10.60">
    <property type="entry name" value="Homeodomain-like"/>
    <property type="match status" value="2"/>
</dbReference>
<dbReference type="SUPFAM" id="SSF46689">
    <property type="entry name" value="Homeodomain-like"/>
    <property type="match status" value="2"/>
</dbReference>
<dbReference type="InterPro" id="IPR050204">
    <property type="entry name" value="AraC_XylS_family_regulators"/>
</dbReference>
<keyword evidence="2" id="KW-0238">DNA-binding</keyword>
<dbReference type="SMART" id="SM00342">
    <property type="entry name" value="HTH_ARAC"/>
    <property type="match status" value="1"/>
</dbReference>
<dbReference type="InterPro" id="IPR009057">
    <property type="entry name" value="Homeodomain-like_sf"/>
</dbReference>
<dbReference type="Pfam" id="PF12833">
    <property type="entry name" value="HTH_18"/>
    <property type="match status" value="1"/>
</dbReference>
<evidence type="ECO:0000313" key="6">
    <source>
        <dbReference type="EMBL" id="MBO1358923.1"/>
    </source>
</evidence>
<proteinExistence type="predicted"/>
<protein>
    <submittedName>
        <fullName evidence="6">Helix-turn-helix transcriptional regulator</fullName>
    </submittedName>
</protein>
<evidence type="ECO:0000256" key="1">
    <source>
        <dbReference type="ARBA" id="ARBA00023015"/>
    </source>
</evidence>